<protein>
    <recommendedName>
        <fullName evidence="1">PiggyBac transposable element-derived protein domain-containing protein</fullName>
    </recommendedName>
</protein>
<accession>A0ABR3NIZ4</accession>
<reference evidence="2 3" key="1">
    <citation type="submission" date="2023-09" db="EMBL/GenBank/DDBJ databases">
        <authorList>
            <person name="Wang M."/>
        </authorList>
    </citation>
    <scope>NUCLEOTIDE SEQUENCE [LARGE SCALE GENOMIC DNA]</scope>
    <source>
        <strain evidence="2">GT-2023</strain>
        <tissue evidence="2">Liver</tissue>
    </source>
</reference>
<evidence type="ECO:0000259" key="1">
    <source>
        <dbReference type="Pfam" id="PF13843"/>
    </source>
</evidence>
<sequence>MPLKDFKRLSSELRFNDKSTRAARRETDKLALRKEWVESLPMMYNPGLNVTVAEFLLGFRGHCLFKQYMPSKPAKYGLKIWAACDAKSSYSYNMQVYTGKPAGTQPE</sequence>
<keyword evidence="3" id="KW-1185">Reference proteome</keyword>
<dbReference type="EMBL" id="JAYMGO010000003">
    <property type="protein sequence ID" value="KAL1276879.1"/>
    <property type="molecule type" value="Genomic_DNA"/>
</dbReference>
<feature type="domain" description="PiggyBac transposable element-derived protein" evidence="1">
    <location>
        <begin position="1"/>
        <end position="102"/>
    </location>
</feature>
<comment type="caution">
    <text evidence="2">The sequence shown here is derived from an EMBL/GenBank/DDBJ whole genome shotgun (WGS) entry which is preliminary data.</text>
</comment>
<evidence type="ECO:0000313" key="3">
    <source>
        <dbReference type="Proteomes" id="UP001558613"/>
    </source>
</evidence>
<dbReference type="Pfam" id="PF13843">
    <property type="entry name" value="DDE_Tnp_1_7"/>
    <property type="match status" value="1"/>
</dbReference>
<dbReference type="PANTHER" id="PTHR46599">
    <property type="entry name" value="PIGGYBAC TRANSPOSABLE ELEMENT-DERIVED PROTEIN 4"/>
    <property type="match status" value="1"/>
</dbReference>
<evidence type="ECO:0000313" key="2">
    <source>
        <dbReference type="EMBL" id="KAL1276879.1"/>
    </source>
</evidence>
<dbReference type="Proteomes" id="UP001558613">
    <property type="component" value="Unassembled WGS sequence"/>
</dbReference>
<dbReference type="InterPro" id="IPR029526">
    <property type="entry name" value="PGBD"/>
</dbReference>
<dbReference type="PANTHER" id="PTHR46599:SF6">
    <property type="entry name" value="DUAL SPECIFICITY PHOSPHATASE 26"/>
    <property type="match status" value="1"/>
</dbReference>
<proteinExistence type="predicted"/>
<name>A0ABR3NIZ4_9TELE</name>
<organism evidence="2 3">
    <name type="scientific">Cirrhinus molitorella</name>
    <name type="common">mud carp</name>
    <dbReference type="NCBI Taxonomy" id="172907"/>
    <lineage>
        <taxon>Eukaryota</taxon>
        <taxon>Metazoa</taxon>
        <taxon>Chordata</taxon>
        <taxon>Craniata</taxon>
        <taxon>Vertebrata</taxon>
        <taxon>Euteleostomi</taxon>
        <taxon>Actinopterygii</taxon>
        <taxon>Neopterygii</taxon>
        <taxon>Teleostei</taxon>
        <taxon>Ostariophysi</taxon>
        <taxon>Cypriniformes</taxon>
        <taxon>Cyprinidae</taxon>
        <taxon>Labeoninae</taxon>
        <taxon>Labeonini</taxon>
        <taxon>Cirrhinus</taxon>
    </lineage>
</organism>
<gene>
    <name evidence="2" type="ORF">QQF64_023552</name>
</gene>